<gene>
    <name evidence="3" type="ORF">PSEWESI4_04557</name>
</gene>
<comment type="caution">
    <text evidence="3">The sequence shown here is derived from an EMBL/GenBank/DDBJ whole genome shotgun (WGS) entry which is preliminary data.</text>
</comment>
<dbReference type="SUPFAM" id="SSF51556">
    <property type="entry name" value="Metallo-dependent hydrolases"/>
    <property type="match status" value="1"/>
</dbReference>
<keyword evidence="1" id="KW-0732">Signal</keyword>
<dbReference type="Gene3D" id="3.20.20.140">
    <property type="entry name" value="Metal-dependent hydrolases"/>
    <property type="match status" value="1"/>
</dbReference>
<name>A0A7U7ESB3_9GAMM</name>
<dbReference type="InterPro" id="IPR006680">
    <property type="entry name" value="Amidohydro-rel"/>
</dbReference>
<feature type="chain" id="PRO_5030825605" description="Amidohydrolase-related domain-containing protein" evidence="1">
    <location>
        <begin position="22"/>
        <end position="356"/>
    </location>
</feature>
<organism evidence="3 4">
    <name type="scientific">Zestomonas carbonaria</name>
    <dbReference type="NCBI Taxonomy" id="2762745"/>
    <lineage>
        <taxon>Bacteria</taxon>
        <taxon>Pseudomonadati</taxon>
        <taxon>Pseudomonadota</taxon>
        <taxon>Gammaproteobacteria</taxon>
        <taxon>Pseudomonadales</taxon>
        <taxon>Pseudomonadaceae</taxon>
        <taxon>Zestomonas</taxon>
    </lineage>
</organism>
<evidence type="ECO:0000256" key="1">
    <source>
        <dbReference type="SAM" id="SignalP"/>
    </source>
</evidence>
<evidence type="ECO:0000313" key="4">
    <source>
        <dbReference type="Proteomes" id="UP000583387"/>
    </source>
</evidence>
<evidence type="ECO:0000259" key="2">
    <source>
        <dbReference type="Pfam" id="PF04909"/>
    </source>
</evidence>
<keyword evidence="4" id="KW-1185">Reference proteome</keyword>
<dbReference type="EMBL" id="CAJFCI010000083">
    <property type="protein sequence ID" value="CAD5110238.1"/>
    <property type="molecule type" value="Genomic_DNA"/>
</dbReference>
<feature type="domain" description="Amidohydrolase-related" evidence="2">
    <location>
        <begin position="28"/>
        <end position="325"/>
    </location>
</feature>
<evidence type="ECO:0000313" key="3">
    <source>
        <dbReference type="EMBL" id="CAD5110238.1"/>
    </source>
</evidence>
<dbReference type="InterPro" id="IPR032466">
    <property type="entry name" value="Metal_Hydrolase"/>
</dbReference>
<dbReference type="AlphaFoldDB" id="A0A7U7ESB3"/>
<sequence length="356" mass="40908">MPVFRSSLMLAALLLACASEARDYRYSDSHLHYVDFFQESAGMDELLAAMEASRVDHVMISGIPVAKKWHEDEPKRPRYYAGDDASAYWYSATDVLVAAAVKQLPAEQRQRFHPFLSGFNPNDKNADAHIRRMLELDPGLWQGIGEVFTRHDDLTSLTEGDTPRANNEAMTRVYHLAAEYDLPVMLHSNVTSKRERNPLYLHEIEEPLRNHPHVRFIWAHAGTSMEIHRHQERLDFLLPILTRLLEDYPNLYIDLSWTMLRPYLLDERGKADRKWLDLVIKYPDRFMIGSDLVGRFDSLGEQIRAFDPFLDALPEPVARKVARDNFLGVLPRKVREARDGSRAAASSCHKAVMPLS</sequence>
<dbReference type="Proteomes" id="UP000583387">
    <property type="component" value="Unassembled WGS sequence"/>
</dbReference>
<accession>A0A7U7ESB3</accession>
<feature type="signal peptide" evidence="1">
    <location>
        <begin position="1"/>
        <end position="21"/>
    </location>
</feature>
<dbReference type="PROSITE" id="PS51257">
    <property type="entry name" value="PROKAR_LIPOPROTEIN"/>
    <property type="match status" value="1"/>
</dbReference>
<proteinExistence type="predicted"/>
<protein>
    <recommendedName>
        <fullName evidence="2">Amidohydrolase-related domain-containing protein</fullName>
    </recommendedName>
</protein>
<dbReference type="Pfam" id="PF04909">
    <property type="entry name" value="Amidohydro_2"/>
    <property type="match status" value="1"/>
</dbReference>
<reference evidence="3 4" key="1">
    <citation type="submission" date="2020-08" db="EMBL/GenBank/DDBJ databases">
        <authorList>
            <person name="Criscuolo A."/>
        </authorList>
    </citation>
    <scope>NUCLEOTIDE SEQUENCE [LARGE SCALE GENOMIC DNA]</scope>
    <source>
        <strain evidence="3">CIP111764</strain>
    </source>
</reference>
<dbReference type="GO" id="GO:0016787">
    <property type="term" value="F:hydrolase activity"/>
    <property type="evidence" value="ECO:0007669"/>
    <property type="project" value="InterPro"/>
</dbReference>